<reference evidence="1 2" key="1">
    <citation type="submission" date="2023-09" db="EMBL/GenBank/DDBJ databases">
        <authorList>
            <person name="Rey-Velasco X."/>
        </authorList>
    </citation>
    <scope>NUCLEOTIDE SEQUENCE [LARGE SCALE GENOMIC DNA]</scope>
    <source>
        <strain evidence="1 2">F363</strain>
    </source>
</reference>
<evidence type="ECO:0000313" key="2">
    <source>
        <dbReference type="Proteomes" id="UP001262889"/>
    </source>
</evidence>
<dbReference type="EMBL" id="JAVRHQ010000008">
    <property type="protein sequence ID" value="MDT0642923.1"/>
    <property type="molecule type" value="Genomic_DNA"/>
</dbReference>
<dbReference type="Proteomes" id="UP001262889">
    <property type="component" value="Unassembled WGS sequence"/>
</dbReference>
<organism evidence="1 2">
    <name type="scientific">Autumnicola tepida</name>
    <dbReference type="NCBI Taxonomy" id="3075595"/>
    <lineage>
        <taxon>Bacteria</taxon>
        <taxon>Pseudomonadati</taxon>
        <taxon>Bacteroidota</taxon>
        <taxon>Flavobacteriia</taxon>
        <taxon>Flavobacteriales</taxon>
        <taxon>Flavobacteriaceae</taxon>
        <taxon>Autumnicola</taxon>
    </lineage>
</organism>
<dbReference type="GO" id="GO:0016301">
    <property type="term" value="F:kinase activity"/>
    <property type="evidence" value="ECO:0007669"/>
    <property type="project" value="UniProtKB-KW"/>
</dbReference>
<keyword evidence="1" id="KW-0418">Kinase</keyword>
<comment type="caution">
    <text evidence="1">The sequence shown here is derived from an EMBL/GenBank/DDBJ whole genome shotgun (WGS) entry which is preliminary data.</text>
</comment>
<keyword evidence="1" id="KW-0808">Transferase</keyword>
<evidence type="ECO:0000313" key="1">
    <source>
        <dbReference type="EMBL" id="MDT0642923.1"/>
    </source>
</evidence>
<keyword evidence="2" id="KW-1185">Reference proteome</keyword>
<sequence>MASINNNVAQHYRITYEAYSKFANGINRCGTISEVIEDLRLHLKYLLNFHAIRMLLQQEDKFLFLSIFRNDISCRSVQQESVLRYEQQLLKDGVPIKTPVIPKEILRKDFPAENLQNPELWAWSFQKNERKVLVSLVADEQMPFAYGDVEILKMVTDCLEAKFQEIYLKNQLAEKNASLGDAYKTIKEQNGRIREIVENQKEIIEERTREIVQKNEKLLHISALNAHNVKEPLSRIQGIIQLLEVFDDKACREELFPKLVTSVEEMDVVLKEVIEMASQELVKLKAEKI</sequence>
<gene>
    <name evidence="1" type="ORF">RM553_08780</name>
</gene>
<proteinExistence type="predicted"/>
<dbReference type="RefSeq" id="WP_311534544.1">
    <property type="nucleotide sequence ID" value="NZ_JAVRHQ010000008.1"/>
</dbReference>
<accession>A0ABU3C9B7</accession>
<protein>
    <submittedName>
        <fullName evidence="1">Histidine kinase</fullName>
    </submittedName>
</protein>
<name>A0ABU3C9B7_9FLAO</name>